<dbReference type="EnsemblMetazoa" id="XM_014399678.2">
    <property type="protein sequence ID" value="XP_014255164.1"/>
    <property type="gene ID" value="LOC106669862"/>
</dbReference>
<dbReference type="InterPro" id="IPR034191">
    <property type="entry name" value="MARF1_RRM2"/>
</dbReference>
<dbReference type="Pfam" id="PF19687">
    <property type="entry name" value="MARF1_LOTUS"/>
    <property type="match status" value="1"/>
</dbReference>
<dbReference type="CDD" id="cd08824">
    <property type="entry name" value="LOTUS"/>
    <property type="match status" value="2"/>
</dbReference>
<dbReference type="EnsemblMetazoa" id="XM_024226280.1">
    <property type="protein sequence ID" value="XP_024082048.1"/>
    <property type="gene ID" value="LOC106669862"/>
</dbReference>
<dbReference type="Pfam" id="PF12872">
    <property type="entry name" value="OST-HTH"/>
    <property type="match status" value="4"/>
</dbReference>
<proteinExistence type="predicted"/>
<dbReference type="RefSeq" id="XP_014255164.1">
    <property type="nucleotide sequence ID" value="XM_014399678.2"/>
</dbReference>
<reference evidence="3" key="1">
    <citation type="submission" date="2022-01" db="UniProtKB">
        <authorList>
            <consortium name="EnsemblMetazoa"/>
        </authorList>
    </citation>
    <scope>IDENTIFICATION</scope>
</reference>
<feature type="domain" description="HTH OST-type" evidence="2">
    <location>
        <begin position="544"/>
        <end position="619"/>
    </location>
</feature>
<organism evidence="3 4">
    <name type="scientific">Cimex lectularius</name>
    <name type="common">Bed bug</name>
    <name type="synonym">Acanthia lectularia</name>
    <dbReference type="NCBI Taxonomy" id="79782"/>
    <lineage>
        <taxon>Eukaryota</taxon>
        <taxon>Metazoa</taxon>
        <taxon>Ecdysozoa</taxon>
        <taxon>Arthropoda</taxon>
        <taxon>Hexapoda</taxon>
        <taxon>Insecta</taxon>
        <taxon>Pterygota</taxon>
        <taxon>Neoptera</taxon>
        <taxon>Paraneoptera</taxon>
        <taxon>Hemiptera</taxon>
        <taxon>Heteroptera</taxon>
        <taxon>Panheteroptera</taxon>
        <taxon>Cimicomorpha</taxon>
        <taxon>Cimicidae</taxon>
        <taxon>Cimex</taxon>
    </lineage>
</organism>
<dbReference type="GeneID" id="106669862"/>
<keyword evidence="4" id="KW-1185">Reference proteome</keyword>
<dbReference type="PROSITE" id="PS51644">
    <property type="entry name" value="HTH_OST"/>
    <property type="match status" value="5"/>
</dbReference>
<feature type="domain" description="HTH OST-type" evidence="2">
    <location>
        <begin position="704"/>
        <end position="778"/>
    </location>
</feature>
<dbReference type="Gene3D" id="3.30.420.610">
    <property type="entry name" value="LOTUS domain-like"/>
    <property type="match status" value="3"/>
</dbReference>
<sequence length="1141" mass="129396">MEGEAILKKQKCITNQQIFDSISTEQNGVKAHLNSTAEEKTGKKAYSQTLWATSNEKCFGNGEKITNSGTISTLHTNFGNKENLSSFEPVKDEFSFPWDCCKMKDGQVLSAKNENRLSIEKISEQTSAFEQFMSHPNTMHFEKTFSDWNDSSSHVNIFSNGHSDEKSSFENISISNSTLLPSGKVSEGVWSGAKITVVPPRKCRTPSPYMFQSSLNSSQSSSNSKNRRTTFPLERTDSEKYFNPITSSNGNQPIELLVTNLDQNIDPTEIKKNLLLLFREHVMVLHISIFMLSDGNFAASVKVPSLHDAQYAISRLHRRKVGYKRLMISYAHSSHSQNPQFIRWQVVSLLRDVPHNKLPLFSFLELFESRYLTTVSVSELYRLKDICTITDENGRMVSLNLEYRKSPTPSPSLPYSNVIELHCSKHYKVKQGPGKGWAEQEVPPLPNVIVNLKQFSDHIYTLLKTHNNIVPLASFYDCYECEFGQLPISEGGVPLEHLVTCVNNVKLSSSSGVKYLEPTVTNQSEETTIEQDVKSSISPKLTNVLNIFSRELVDLLKSQPHSQVTFSRFIPAYHHYFGRQCRVADYGFTRLIDLLIALPNVVQVLGEGNRRIVTLSHRTQVRRFTSDLLRVLKVQPSKKILLSELPAAFHSVLSRPFDPIDYGLCYLSDLIDQVSENIVLLSQVGDDRVIYIPKREQTLQEIERTKAFSLEVIELLSHAPQCAIMFNKFIPAYHHHFGHQCRMMDFGFSKLVELFEAIPEIVKMEEDGKGERKVCLTYSQKLIVLSEQISGLVTPYYPPGLPLEYLLDIYIWKFGYALKTETYQASSLEELVSNITTVKIVHSDKGKIIIPVEEALVKHLTTTVMRILLDTAEGKITHSMLKTHFDSFHYEHIKPTNLVKLSPDIIKIHEENSETIIELMPLYQFARKLCDILVRNEGRILLYILESVYFRTYQTQLQPAHYGFSNIQSLLSAIPQVISLRGKGMKRLIILNRELMATRNKHTDMDAISCPPVPKDFSFSNGEDEDSKFNVTSPVKWNNPTQDPLIILPDMPVPPIDVSMFSLFSPCKNLLPPSARPCMPKGISFGQNTTSSKHTSNGPKGNNFTMPNQNHCYEGVNKKPINNNVEQTEQVSAGADYHFHI</sequence>
<dbReference type="InterPro" id="IPR012677">
    <property type="entry name" value="Nucleotide-bd_a/b_plait_sf"/>
</dbReference>
<dbReference type="OrthoDB" id="549353at2759"/>
<dbReference type="KEGG" id="clec:106669862"/>
<dbReference type="InterPro" id="IPR035979">
    <property type="entry name" value="RBD_domain_sf"/>
</dbReference>
<dbReference type="AlphaFoldDB" id="A0A8I6S8G4"/>
<feature type="domain" description="HTH OST-type" evidence="2">
    <location>
        <begin position="921"/>
        <end position="994"/>
    </location>
</feature>
<evidence type="ECO:0000259" key="2">
    <source>
        <dbReference type="PROSITE" id="PS51644"/>
    </source>
</evidence>
<feature type="domain" description="HTH OST-type" evidence="2">
    <location>
        <begin position="781"/>
        <end position="854"/>
    </location>
</feature>
<accession>A0A8I6S8G4</accession>
<dbReference type="InterPro" id="IPR041966">
    <property type="entry name" value="LOTUS-like"/>
</dbReference>
<feature type="region of interest" description="Disordered" evidence="1">
    <location>
        <begin position="208"/>
        <end position="233"/>
    </location>
</feature>
<name>A0A8I6S8G4_CIMLE</name>
<dbReference type="SUPFAM" id="SSF54928">
    <property type="entry name" value="RNA-binding domain, RBD"/>
    <property type="match status" value="1"/>
</dbReference>
<evidence type="ECO:0000313" key="4">
    <source>
        <dbReference type="Proteomes" id="UP000494040"/>
    </source>
</evidence>
<dbReference type="CDD" id="cd12256">
    <property type="entry name" value="RRM2_LKAP"/>
    <property type="match status" value="1"/>
</dbReference>
<dbReference type="Proteomes" id="UP000494040">
    <property type="component" value="Unassembled WGS sequence"/>
</dbReference>
<feature type="domain" description="HTH OST-type" evidence="2">
    <location>
        <begin position="620"/>
        <end position="695"/>
    </location>
</feature>
<dbReference type="InterPro" id="IPR045602">
    <property type="entry name" value="MARF1_LOTUS"/>
</dbReference>
<dbReference type="OMA" id="TANDKHE"/>
<evidence type="ECO:0000256" key="1">
    <source>
        <dbReference type="SAM" id="MobiDB-lite"/>
    </source>
</evidence>
<dbReference type="RefSeq" id="XP_024082048.1">
    <property type="nucleotide sequence ID" value="XM_024226280.1"/>
</dbReference>
<evidence type="ECO:0000313" key="3">
    <source>
        <dbReference type="EnsemblMetazoa" id="XP_014255164.1"/>
    </source>
</evidence>
<dbReference type="GO" id="GO:0003676">
    <property type="term" value="F:nucleic acid binding"/>
    <property type="evidence" value="ECO:0007669"/>
    <property type="project" value="InterPro"/>
</dbReference>
<dbReference type="InterPro" id="IPR025605">
    <property type="entry name" value="OST-HTH/LOTUS_dom"/>
</dbReference>
<protein>
    <recommendedName>
        <fullName evidence="2">HTH OST-type domain-containing protein</fullName>
    </recommendedName>
</protein>
<dbReference type="Gene3D" id="3.30.70.330">
    <property type="match status" value="1"/>
</dbReference>
<feature type="compositionally biased region" description="Low complexity" evidence="1">
    <location>
        <begin position="212"/>
        <end position="224"/>
    </location>
</feature>